<dbReference type="InterPro" id="IPR036291">
    <property type="entry name" value="NAD(P)-bd_dom_sf"/>
</dbReference>
<proteinExistence type="predicted"/>
<evidence type="ECO:0000313" key="4">
    <source>
        <dbReference type="EMBL" id="GAJ12269.1"/>
    </source>
</evidence>
<feature type="non-terminal residue" evidence="4">
    <location>
        <position position="222"/>
    </location>
</feature>
<comment type="caution">
    <text evidence="4">The sequence shown here is derived from an EMBL/GenBank/DDBJ whole genome shotgun (WGS) entry which is preliminary data.</text>
</comment>
<dbReference type="SUPFAM" id="SSF55347">
    <property type="entry name" value="Glyceraldehyde-3-phosphate dehydrogenase-like, C-terminal domain"/>
    <property type="match status" value="1"/>
</dbReference>
<gene>
    <name evidence="4" type="ORF">S12H4_47653</name>
</gene>
<dbReference type="Gene3D" id="3.30.360.10">
    <property type="entry name" value="Dihydrodipicolinate Reductase, domain 2"/>
    <property type="match status" value="1"/>
</dbReference>
<name>X1U440_9ZZZZ</name>
<dbReference type="InterPro" id="IPR050463">
    <property type="entry name" value="Gfo/Idh/MocA_oxidrdct_glycsds"/>
</dbReference>
<dbReference type="GO" id="GO:0016491">
    <property type="term" value="F:oxidoreductase activity"/>
    <property type="evidence" value="ECO:0007669"/>
    <property type="project" value="UniProtKB-KW"/>
</dbReference>
<feature type="domain" description="Gfo/Idh/MocA-like oxidoreductase N-terminal" evidence="2">
    <location>
        <begin position="6"/>
        <end position="125"/>
    </location>
</feature>
<dbReference type="AlphaFoldDB" id="X1U440"/>
<dbReference type="Pfam" id="PF22725">
    <property type="entry name" value="GFO_IDH_MocA_C3"/>
    <property type="match status" value="1"/>
</dbReference>
<keyword evidence="1" id="KW-0560">Oxidoreductase</keyword>
<sequence length="222" mass="24922">MKKSLSFAVLGCGSIAKIAHLPSIKKTEGVELIACCDINEETAKSTAQKWDAKYWFTDYKEMFEKCDELDAVIIATPNNVHRNQAVAAAKAGLHIVVEKPLAVTNFEAWDIVNACKKYKVKLMVGCDRRFWTQNKWTKELLEQGVIGKVLMARSSLHEHWYLYQNNVAKTDFRLRAEVAGGAALPDTGAHAIDLLTWLMDSKVKRVTGIAKRLAFPESYTKC</sequence>
<accession>X1U440</accession>
<feature type="domain" description="GFO/IDH/MocA-like oxidoreductase" evidence="3">
    <location>
        <begin position="138"/>
        <end position="213"/>
    </location>
</feature>
<dbReference type="PANTHER" id="PTHR43818:SF11">
    <property type="entry name" value="BCDNA.GH03377"/>
    <property type="match status" value="1"/>
</dbReference>
<protein>
    <recommendedName>
        <fullName evidence="5">Gfo/Idh/MocA-like oxidoreductase N-terminal domain-containing protein</fullName>
    </recommendedName>
</protein>
<dbReference type="Gene3D" id="3.40.50.720">
    <property type="entry name" value="NAD(P)-binding Rossmann-like Domain"/>
    <property type="match status" value="1"/>
</dbReference>
<reference evidence="4" key="1">
    <citation type="journal article" date="2014" name="Front. Microbiol.">
        <title>High frequency of phylogenetically diverse reductive dehalogenase-homologous genes in deep subseafloor sedimentary metagenomes.</title>
        <authorList>
            <person name="Kawai M."/>
            <person name="Futagami T."/>
            <person name="Toyoda A."/>
            <person name="Takaki Y."/>
            <person name="Nishi S."/>
            <person name="Hori S."/>
            <person name="Arai W."/>
            <person name="Tsubouchi T."/>
            <person name="Morono Y."/>
            <person name="Uchiyama I."/>
            <person name="Ito T."/>
            <person name="Fujiyama A."/>
            <person name="Inagaki F."/>
            <person name="Takami H."/>
        </authorList>
    </citation>
    <scope>NUCLEOTIDE SEQUENCE</scope>
    <source>
        <strain evidence="4">Expedition CK06-06</strain>
    </source>
</reference>
<evidence type="ECO:0000256" key="1">
    <source>
        <dbReference type="ARBA" id="ARBA00023002"/>
    </source>
</evidence>
<dbReference type="InterPro" id="IPR055170">
    <property type="entry name" value="GFO_IDH_MocA-like_dom"/>
</dbReference>
<evidence type="ECO:0000259" key="2">
    <source>
        <dbReference type="Pfam" id="PF01408"/>
    </source>
</evidence>
<dbReference type="Pfam" id="PF01408">
    <property type="entry name" value="GFO_IDH_MocA"/>
    <property type="match status" value="1"/>
</dbReference>
<evidence type="ECO:0008006" key="5">
    <source>
        <dbReference type="Google" id="ProtNLM"/>
    </source>
</evidence>
<dbReference type="InterPro" id="IPR000683">
    <property type="entry name" value="Gfo/Idh/MocA-like_OxRdtase_N"/>
</dbReference>
<dbReference type="GO" id="GO:0000166">
    <property type="term" value="F:nucleotide binding"/>
    <property type="evidence" value="ECO:0007669"/>
    <property type="project" value="InterPro"/>
</dbReference>
<dbReference type="SUPFAM" id="SSF51735">
    <property type="entry name" value="NAD(P)-binding Rossmann-fold domains"/>
    <property type="match status" value="1"/>
</dbReference>
<dbReference type="PANTHER" id="PTHR43818">
    <property type="entry name" value="BCDNA.GH03377"/>
    <property type="match status" value="1"/>
</dbReference>
<organism evidence="4">
    <name type="scientific">marine sediment metagenome</name>
    <dbReference type="NCBI Taxonomy" id="412755"/>
    <lineage>
        <taxon>unclassified sequences</taxon>
        <taxon>metagenomes</taxon>
        <taxon>ecological metagenomes</taxon>
    </lineage>
</organism>
<dbReference type="EMBL" id="BARW01029697">
    <property type="protein sequence ID" value="GAJ12269.1"/>
    <property type="molecule type" value="Genomic_DNA"/>
</dbReference>
<evidence type="ECO:0000259" key="3">
    <source>
        <dbReference type="Pfam" id="PF22725"/>
    </source>
</evidence>